<feature type="domain" description="Xylanolytic transcriptional activator regulatory" evidence="5">
    <location>
        <begin position="292"/>
        <end position="365"/>
    </location>
</feature>
<dbReference type="AlphaFoldDB" id="A0A642VDI9"/>
<evidence type="ECO:0000256" key="4">
    <source>
        <dbReference type="SAM" id="MobiDB-lite"/>
    </source>
</evidence>
<evidence type="ECO:0000256" key="3">
    <source>
        <dbReference type="ARBA" id="ARBA00023242"/>
    </source>
</evidence>
<dbReference type="GO" id="GO:0000978">
    <property type="term" value="F:RNA polymerase II cis-regulatory region sequence-specific DNA binding"/>
    <property type="evidence" value="ECO:0007669"/>
    <property type="project" value="TreeGrafter"/>
</dbReference>
<gene>
    <name evidence="6" type="ORF">TRICI_000403</name>
</gene>
<dbReference type="CDD" id="cd12148">
    <property type="entry name" value="fungal_TF_MHR"/>
    <property type="match status" value="1"/>
</dbReference>
<evidence type="ECO:0000313" key="6">
    <source>
        <dbReference type="EMBL" id="KAA8917454.1"/>
    </source>
</evidence>
<evidence type="ECO:0000256" key="2">
    <source>
        <dbReference type="ARBA" id="ARBA00023163"/>
    </source>
</evidence>
<keyword evidence="1" id="KW-0805">Transcription regulation</keyword>
<accession>A0A642VDI9</accession>
<dbReference type="InterPro" id="IPR051127">
    <property type="entry name" value="Fungal_SecMet_Regulators"/>
</dbReference>
<name>A0A642VDI9_9ASCO</name>
<feature type="compositionally biased region" description="Polar residues" evidence="4">
    <location>
        <begin position="84"/>
        <end position="99"/>
    </location>
</feature>
<comment type="caution">
    <text evidence="6">The sequence shown here is derived from an EMBL/GenBank/DDBJ whole genome shotgun (WGS) entry which is preliminary data.</text>
</comment>
<dbReference type="GO" id="GO:0006351">
    <property type="term" value="P:DNA-templated transcription"/>
    <property type="evidence" value="ECO:0007669"/>
    <property type="project" value="InterPro"/>
</dbReference>
<proteinExistence type="predicted"/>
<dbReference type="PANTHER" id="PTHR47424:SF2">
    <property type="entry name" value="TRANSCRIPTION FACTOR DOMAIN-CONTAINING PROTEIN-RELATED"/>
    <property type="match status" value="1"/>
</dbReference>
<keyword evidence="7" id="KW-1185">Reference proteome</keyword>
<evidence type="ECO:0000313" key="7">
    <source>
        <dbReference type="Proteomes" id="UP000761534"/>
    </source>
</evidence>
<dbReference type="SMART" id="SM00906">
    <property type="entry name" value="Fungal_trans"/>
    <property type="match status" value="1"/>
</dbReference>
<dbReference type="VEuPathDB" id="FungiDB:TRICI_000403"/>
<dbReference type="GO" id="GO:0000435">
    <property type="term" value="P:positive regulation of transcription from RNA polymerase II promoter by galactose"/>
    <property type="evidence" value="ECO:0007669"/>
    <property type="project" value="TreeGrafter"/>
</dbReference>
<dbReference type="InterPro" id="IPR007219">
    <property type="entry name" value="XnlR_reg_dom"/>
</dbReference>
<keyword evidence="3" id="KW-0539">Nucleus</keyword>
<dbReference type="EMBL" id="SWFS01000034">
    <property type="protein sequence ID" value="KAA8917454.1"/>
    <property type="molecule type" value="Genomic_DNA"/>
</dbReference>
<dbReference type="GO" id="GO:0005634">
    <property type="term" value="C:nucleus"/>
    <property type="evidence" value="ECO:0007669"/>
    <property type="project" value="TreeGrafter"/>
</dbReference>
<keyword evidence="2" id="KW-0804">Transcription</keyword>
<dbReference type="GO" id="GO:0008270">
    <property type="term" value="F:zinc ion binding"/>
    <property type="evidence" value="ECO:0007669"/>
    <property type="project" value="InterPro"/>
</dbReference>
<feature type="compositionally biased region" description="Polar residues" evidence="4">
    <location>
        <begin position="37"/>
        <end position="50"/>
    </location>
</feature>
<dbReference type="Proteomes" id="UP000761534">
    <property type="component" value="Unassembled WGS sequence"/>
</dbReference>
<sequence length="653" mass="74447">MHGENYSQTETNDNNDSPEQLSFDESRPNKRVRPTSPFETAENQSTQNPRSGPRESGGVPPENTNPDLSLIQIPQLIPMQVVSGTDNANRPRANLSSGNGNMGEYDWDERDNNDAGKVDGMAMMASGKSGSGYLGLQSSASLLNVVQQFYPLDFDMATKSILQISSVFTNYTKNPVPSNVEVSDADVEYYIGQYFKRYHVSYPLVHQALFMAEYHEIVPQPGNAWNVLKYIVAAIGAFMSATSINDNADLQLFRMAKSHLSMDMLETGNLTLVQALALMSNYLQKRDRPNSGYNYLGLAVRISLALGLHKELPDRTISPFNLEIRRRVWWCLYIFDCGATITYGRPLGIPCAGVDTSLPSNVLETDIKNFTTSIPPQREFPTIYTSVRLQSQLHLMTNSIYERLISDPQPSAKELLAWDEYYMGKWLEMIPSYYKETADVPEPFAFSHSVLIWRYKNLRILMYRPFVLKKIFSLRDDVQVTVEMDEFSEAAFHKCLEECHNTILSIENHWNYEKNHFRMSAWYSLYFLIPAAMMPLLCLRNTRVNGEDGEWTQWQSDVLKSISIVESLCEHHSLGTDYLRILKQLSNNYTGMKDDDNLTTKNSNDTINGMDLNNQDFDSFHFSPTEDSPLTQVMLLNSLLWPHDFEIDNGNFQ</sequence>
<reference evidence="6" key="1">
    <citation type="journal article" date="2019" name="G3 (Bethesda)">
        <title>Genome Assemblies of Two Rare Opportunistic Yeast Pathogens: Diutina rugosa (syn. Candida rugosa) and Trichomonascus ciferrii (syn. Candida ciferrii).</title>
        <authorList>
            <person name="Mixao V."/>
            <person name="Saus E."/>
            <person name="Hansen A.P."/>
            <person name="Lass-Florl C."/>
            <person name="Gabaldon T."/>
        </authorList>
    </citation>
    <scope>NUCLEOTIDE SEQUENCE</scope>
    <source>
        <strain evidence="6">CBS 4856</strain>
    </source>
</reference>
<dbReference type="PANTHER" id="PTHR47424">
    <property type="entry name" value="REGULATORY PROTEIN GAL4"/>
    <property type="match status" value="1"/>
</dbReference>
<evidence type="ECO:0000259" key="5">
    <source>
        <dbReference type="SMART" id="SM00906"/>
    </source>
</evidence>
<protein>
    <recommendedName>
        <fullName evidence="5">Xylanolytic transcriptional activator regulatory domain-containing protein</fullName>
    </recommendedName>
</protein>
<feature type="region of interest" description="Disordered" evidence="4">
    <location>
        <begin position="1"/>
        <end position="68"/>
    </location>
</feature>
<dbReference type="OrthoDB" id="3364175at2759"/>
<evidence type="ECO:0000256" key="1">
    <source>
        <dbReference type="ARBA" id="ARBA00023015"/>
    </source>
</evidence>
<dbReference type="Pfam" id="PF04082">
    <property type="entry name" value="Fungal_trans"/>
    <property type="match status" value="1"/>
</dbReference>
<feature type="region of interest" description="Disordered" evidence="4">
    <location>
        <begin position="84"/>
        <end position="106"/>
    </location>
</feature>
<organism evidence="6 7">
    <name type="scientific">Trichomonascus ciferrii</name>
    <dbReference type="NCBI Taxonomy" id="44093"/>
    <lineage>
        <taxon>Eukaryota</taxon>
        <taxon>Fungi</taxon>
        <taxon>Dikarya</taxon>
        <taxon>Ascomycota</taxon>
        <taxon>Saccharomycotina</taxon>
        <taxon>Dipodascomycetes</taxon>
        <taxon>Dipodascales</taxon>
        <taxon>Trichomonascaceae</taxon>
        <taxon>Trichomonascus</taxon>
        <taxon>Trichomonascus ciferrii complex</taxon>
    </lineage>
</organism>
<dbReference type="GO" id="GO:0000981">
    <property type="term" value="F:DNA-binding transcription factor activity, RNA polymerase II-specific"/>
    <property type="evidence" value="ECO:0007669"/>
    <property type="project" value="TreeGrafter"/>
</dbReference>
<feature type="compositionally biased region" description="Polar residues" evidence="4">
    <location>
        <begin position="1"/>
        <end position="20"/>
    </location>
</feature>